<keyword evidence="12" id="KW-0576">Peroxisome</keyword>
<keyword evidence="8" id="KW-0547">Nucleotide-binding</keyword>
<dbReference type="FunFam" id="1.10.8.60:FF:000059">
    <property type="entry name" value="peroxisome biogenesis factor 6"/>
    <property type="match status" value="1"/>
</dbReference>
<dbReference type="FunFam" id="1.10.8.60:FF:000039">
    <property type="entry name" value="peroxisome biogenesis factor 6"/>
    <property type="match status" value="1"/>
</dbReference>
<dbReference type="SMART" id="SM00382">
    <property type="entry name" value="AAA"/>
    <property type="match status" value="2"/>
</dbReference>
<feature type="domain" description="AAA+ ATPase" evidence="22">
    <location>
        <begin position="462"/>
        <end position="597"/>
    </location>
</feature>
<feature type="compositionally biased region" description="Low complexity" evidence="21">
    <location>
        <begin position="1016"/>
        <end position="1039"/>
    </location>
</feature>
<dbReference type="InterPro" id="IPR003959">
    <property type="entry name" value="ATPase_AAA_core"/>
</dbReference>
<evidence type="ECO:0000256" key="16">
    <source>
        <dbReference type="ARBA" id="ARBA00046271"/>
    </source>
</evidence>
<organism evidence="23 24">
    <name type="scientific">Sus scrofa</name>
    <name type="common">Pig</name>
    <dbReference type="NCBI Taxonomy" id="9823"/>
    <lineage>
        <taxon>Eukaryota</taxon>
        <taxon>Metazoa</taxon>
        <taxon>Chordata</taxon>
        <taxon>Craniata</taxon>
        <taxon>Vertebrata</taxon>
        <taxon>Euteleostomi</taxon>
        <taxon>Mammalia</taxon>
        <taxon>Eutheria</taxon>
        <taxon>Laurasiatheria</taxon>
        <taxon>Artiodactyla</taxon>
        <taxon>Suina</taxon>
        <taxon>Suidae</taxon>
        <taxon>Sus</taxon>
    </lineage>
</organism>
<evidence type="ECO:0000256" key="7">
    <source>
        <dbReference type="ARBA" id="ARBA00022737"/>
    </source>
</evidence>
<dbReference type="PROSITE" id="PS00674">
    <property type="entry name" value="AAA"/>
    <property type="match status" value="1"/>
</dbReference>
<evidence type="ECO:0000256" key="11">
    <source>
        <dbReference type="ARBA" id="ARBA00023136"/>
    </source>
</evidence>
<comment type="function">
    <text evidence="18">Component of the PEX1-PEX6 AAA ATPase complex, a protein dislocase complex that mediates the ATP-dependent extraction of the PEX5 receptor from peroxisomal membranes, an essential step for PEX5 recycling. Specifically recognizes PEX5 monoubiquitinated at 'Cys-11', and pulls it out of the peroxisome lumen through the PEX2-PEX10-PEX12 retrotranslocation channel. Extraction by the PEX1-PEX6 AAA ATPase complex is accompanied by unfolding of the TPR repeats and release of bound cargo from PEX5.</text>
</comment>
<dbReference type="Gene3D" id="3.40.50.300">
    <property type="entry name" value="P-loop containing nucleotide triphosphate hydrolases"/>
    <property type="match status" value="2"/>
</dbReference>
<feature type="region of interest" description="Disordered" evidence="21">
    <location>
        <begin position="166"/>
        <end position="185"/>
    </location>
</feature>
<dbReference type="CDD" id="cd19527">
    <property type="entry name" value="RecA-like_PEX6_r2"/>
    <property type="match status" value="1"/>
</dbReference>
<evidence type="ECO:0000256" key="5">
    <source>
        <dbReference type="ARBA" id="ARBA00022490"/>
    </source>
</evidence>
<dbReference type="InterPro" id="IPR050168">
    <property type="entry name" value="AAA_ATPase_domain"/>
</dbReference>
<comment type="catalytic activity">
    <reaction evidence="17">
        <text>ATP + H2O = ADP + phosphate + H(+)</text>
        <dbReference type="Rhea" id="RHEA:13065"/>
        <dbReference type="ChEBI" id="CHEBI:15377"/>
        <dbReference type="ChEBI" id="CHEBI:15378"/>
        <dbReference type="ChEBI" id="CHEBI:30616"/>
        <dbReference type="ChEBI" id="CHEBI:43474"/>
        <dbReference type="ChEBI" id="CHEBI:456216"/>
    </reaction>
    <physiologicalReaction direction="left-to-right" evidence="17">
        <dbReference type="Rhea" id="RHEA:13066"/>
    </physiologicalReaction>
</comment>
<dbReference type="InterPro" id="IPR027417">
    <property type="entry name" value="P-loop_NTPase"/>
</dbReference>
<name>A0A8D0ZNX0_PIG</name>
<dbReference type="Pfam" id="PF00004">
    <property type="entry name" value="AAA"/>
    <property type="match status" value="2"/>
</dbReference>
<reference evidence="23" key="1">
    <citation type="submission" date="2025-08" db="UniProtKB">
        <authorList>
            <consortium name="Ensembl"/>
        </authorList>
    </citation>
    <scope>IDENTIFICATION</scope>
</reference>
<evidence type="ECO:0000256" key="3">
    <source>
        <dbReference type="ARBA" id="ARBA00006914"/>
    </source>
</evidence>
<evidence type="ECO:0000256" key="1">
    <source>
        <dbReference type="ARBA" id="ARBA00004504"/>
    </source>
</evidence>
<dbReference type="CDD" id="cd19481">
    <property type="entry name" value="RecA-like_protease"/>
    <property type="match status" value="1"/>
</dbReference>
<dbReference type="SUPFAM" id="SSF52540">
    <property type="entry name" value="P-loop containing nucleoside triphosphate hydrolases"/>
    <property type="match status" value="2"/>
</dbReference>
<evidence type="ECO:0000256" key="19">
    <source>
        <dbReference type="ARBA" id="ARBA00065183"/>
    </source>
</evidence>
<keyword evidence="7" id="KW-0677">Repeat</keyword>
<evidence type="ECO:0000256" key="17">
    <source>
        <dbReference type="ARBA" id="ARBA00048778"/>
    </source>
</evidence>
<keyword evidence="11" id="KW-0472">Membrane</keyword>
<protein>
    <recommendedName>
        <fullName evidence="14">Peroxisomal ATPase PEX6</fullName>
    </recommendedName>
    <alternativeName>
        <fullName evidence="15">Peroxin-6</fullName>
    </alternativeName>
    <alternativeName>
        <fullName evidence="20">Peroxisomal biogenesis factor 6</fullName>
    </alternativeName>
</protein>
<evidence type="ECO:0000256" key="14">
    <source>
        <dbReference type="ARBA" id="ARBA00034811"/>
    </source>
</evidence>
<dbReference type="Pfam" id="PF25395">
    <property type="entry name" value="DPBB_PEX6"/>
    <property type="match status" value="1"/>
</dbReference>
<dbReference type="GO" id="GO:0007031">
    <property type="term" value="P:peroxisome organization"/>
    <property type="evidence" value="ECO:0007669"/>
    <property type="project" value="UniProtKB-KW"/>
</dbReference>
<evidence type="ECO:0000256" key="10">
    <source>
        <dbReference type="ARBA" id="ARBA00022840"/>
    </source>
</evidence>
<dbReference type="GO" id="GO:0001750">
    <property type="term" value="C:photoreceptor outer segment"/>
    <property type="evidence" value="ECO:0007669"/>
    <property type="project" value="UniProtKB-SubCell"/>
</dbReference>
<keyword evidence="4" id="KW-0488">Methylation</keyword>
<dbReference type="PANTHER" id="PTHR23077">
    <property type="entry name" value="AAA-FAMILY ATPASE"/>
    <property type="match status" value="1"/>
</dbReference>
<evidence type="ECO:0000256" key="8">
    <source>
        <dbReference type="ARBA" id="ARBA00022741"/>
    </source>
</evidence>
<dbReference type="Gene3D" id="1.10.8.60">
    <property type="match status" value="2"/>
</dbReference>
<evidence type="ECO:0000256" key="2">
    <source>
        <dbReference type="ARBA" id="ARBA00004514"/>
    </source>
</evidence>
<dbReference type="GO" id="GO:0005778">
    <property type="term" value="C:peroxisomal membrane"/>
    <property type="evidence" value="ECO:0007669"/>
    <property type="project" value="UniProtKB-SubCell"/>
</dbReference>
<dbReference type="Proteomes" id="UP000694720">
    <property type="component" value="Unplaced"/>
</dbReference>
<accession>A0A8D0ZNX0</accession>
<feature type="region of interest" description="Disordered" evidence="21">
    <location>
        <begin position="1016"/>
        <end position="1080"/>
    </location>
</feature>
<evidence type="ECO:0000259" key="22">
    <source>
        <dbReference type="SMART" id="SM00382"/>
    </source>
</evidence>
<gene>
    <name evidence="23" type="primary">PEX6</name>
</gene>
<evidence type="ECO:0000256" key="18">
    <source>
        <dbReference type="ARBA" id="ARBA00057209"/>
    </source>
</evidence>
<keyword evidence="5" id="KW-0963">Cytoplasm</keyword>
<comment type="subunit">
    <text evidence="19">Interacts with PEX1; forming the PEX1-PEX6 AAA ATPase complex, which is composed of a heterohexamer formed by a trimer of PEX1-PEX6 dimers. Interacts with PEX26; interaction is direct and promotes recruitment to peroxisomal membranes. Interacts with ZFAND6.</text>
</comment>
<dbReference type="InterPro" id="IPR003593">
    <property type="entry name" value="AAA+_ATPase"/>
</dbReference>
<dbReference type="InterPro" id="IPR003960">
    <property type="entry name" value="ATPase_AAA_CS"/>
</dbReference>
<dbReference type="PANTHER" id="PTHR23077:SF9">
    <property type="entry name" value="PEROXISOMAL ATPASE PEX6"/>
    <property type="match status" value="1"/>
</dbReference>
<dbReference type="InterPro" id="IPR047533">
    <property type="entry name" value="RecA-like_PEX6_r2"/>
</dbReference>
<sequence>MALAVLRVLEPFPTEAPPLAVLLPPEGPWPAAGLGLVLALRPAGESPAGPALLVAALEGPGTGTEEQGPGPPQLLVSRALLQLLALGSGAWVRARPVRRPPALGWALLGTSSGTGLGPRVGPLLVRRGEALPVPGPRVLETRPALQGLLGPGTRLAVTELRGRAKLGPETEDSSRPPPPPLVSSFAASGTVRRLRGVLGGTGNSLGVSRSCLRSLGLFQGEWVWVTRVGESSITSQPHLATVQVLEPRWDLSERLGPVSGQLGEPLADGLALVPATLAFNLGCDPLEVGELKIQRYLEGSSTPENKGSCSVLPGPPFAKELHIEIVSSPHYSTNTNYDHVLYRHFQTPRAVQEGDVLCVPTVGQVEILEGSPEKLPRWREMFFKVKKTVGEAPDGPACAYLAAASHTSVYLVGSTLSLVPGLPSGESTPWSSLSPPGLETLVTELCAALKPRLQPGGALLTAPGSVLLRGPPGSGKTTAVTAACGRLGLHLLKVPCSSLCADSSGAVETKLQAAFSRARRCRPVVLLLTAVDLLGRDRDGLGEDARVVATLRRLLLDEDPLTSHPPLMVVATTSRAQDLPADVQTAFPHELEVPVLSEGQRLSILQALTAHLPLGQEVNLAQLARRCAGFVVGDLYALLTHSSRAACTRIKNSGWAGGLSEEDEGELCAAGFPLLAEDLGQALEQLQSAHSQAVGAPKIPSVSWHDVGGLQEVKKEILETIQLPLEHPELLSLGLRRSGLLLHGPPGTGKTLLAKAVATECSLTFLSVKGPELINMYVGQSEENVREVFARARAAAPCIIFFDELDSLAPSRGRSGDSGGVMDRVVSQLLAELDGLHSTQDVFVIGATNRPDLLDPALLRPGRFDKLVFVGASEDRASQLRVLSAITRKFRLEPSVSLVAVLDHCPPQLTGADLYSLCADAMTAALKRRVRDLEDGEPLTRPASGFQRRDGGPLGLGARKCLPRALPCLGLGHSLCDPAGLTSPCPPQAWSRGAQHCCSPWRTCCRPRPGCSPQSASTSCSATSASSASLPPARSLLPPGTLPPWAKGPAGAHSGPLNSRKGREAASAQGPGTSLPPIFLLPPASGKGMVQSRVYAQGHTLSPLQSGKWAKLFPRQMTASKPPIGDLGTSLSRVIQLASSMTGGQEREEGTGWYHSTSSTRVHQVQSCLSFPF</sequence>
<dbReference type="InterPro" id="IPR057605">
    <property type="entry name" value="PEX6_N"/>
</dbReference>
<evidence type="ECO:0000313" key="23">
    <source>
        <dbReference type="Ensembl" id="ENSSSCP00035019543.1"/>
    </source>
</evidence>
<keyword evidence="9" id="KW-0378">Hydrolase</keyword>
<dbReference type="Pfam" id="PF25394">
    <property type="entry name" value="PEX6_vert_N"/>
    <property type="match status" value="1"/>
</dbReference>
<dbReference type="GO" id="GO:0016887">
    <property type="term" value="F:ATP hydrolysis activity"/>
    <property type="evidence" value="ECO:0007669"/>
    <property type="project" value="InterPro"/>
</dbReference>
<dbReference type="GO" id="GO:0005524">
    <property type="term" value="F:ATP binding"/>
    <property type="evidence" value="ECO:0007669"/>
    <property type="project" value="UniProtKB-KW"/>
</dbReference>
<evidence type="ECO:0000256" key="20">
    <source>
        <dbReference type="ARBA" id="ARBA00078618"/>
    </source>
</evidence>
<keyword evidence="10" id="KW-0067">ATP-binding</keyword>
<evidence type="ECO:0000256" key="21">
    <source>
        <dbReference type="SAM" id="MobiDB-lite"/>
    </source>
</evidence>
<evidence type="ECO:0000256" key="6">
    <source>
        <dbReference type="ARBA" id="ARBA00022593"/>
    </source>
</evidence>
<dbReference type="AlphaFoldDB" id="A0A8D0ZNX0"/>
<evidence type="ECO:0000256" key="15">
    <source>
        <dbReference type="ARBA" id="ARBA00034920"/>
    </source>
</evidence>
<feature type="domain" description="AAA+ ATPase" evidence="22">
    <location>
        <begin position="736"/>
        <end position="874"/>
    </location>
</feature>
<evidence type="ECO:0000256" key="9">
    <source>
        <dbReference type="ARBA" id="ARBA00022801"/>
    </source>
</evidence>
<dbReference type="FunFam" id="3.40.50.300:FF:000988">
    <property type="entry name" value="peroxisome biogenesis factor 6"/>
    <property type="match status" value="1"/>
</dbReference>
<comment type="similarity">
    <text evidence="3">Belongs to the AAA ATPase family.</text>
</comment>
<keyword evidence="6" id="KW-0962">Peroxisome biogenesis</keyword>
<proteinExistence type="inferred from homology"/>
<keyword evidence="13" id="KW-0966">Cell projection</keyword>
<dbReference type="GO" id="GO:0005829">
    <property type="term" value="C:cytosol"/>
    <property type="evidence" value="ECO:0007669"/>
    <property type="project" value="UniProtKB-SubCell"/>
</dbReference>
<dbReference type="InterPro" id="IPR057604">
    <property type="entry name" value="DPBB_PEX6"/>
</dbReference>
<evidence type="ECO:0000256" key="13">
    <source>
        <dbReference type="ARBA" id="ARBA00023273"/>
    </source>
</evidence>
<dbReference type="FunFam" id="3.40.50.300:FF:000109">
    <property type="entry name" value="Peroxisomal biogenesis factor 6"/>
    <property type="match status" value="1"/>
</dbReference>
<evidence type="ECO:0000256" key="4">
    <source>
        <dbReference type="ARBA" id="ARBA00022481"/>
    </source>
</evidence>
<comment type="subcellular location">
    <subcellularLocation>
        <location evidence="1">Cell projection</location>
        <location evidence="1">Cilium</location>
        <location evidence="1">Photoreceptor outer segment</location>
    </subcellularLocation>
    <subcellularLocation>
        <location evidence="2">Cytoplasm</location>
        <location evidence="2">Cytosol</location>
    </subcellularLocation>
    <subcellularLocation>
        <location evidence="16">Peroxisome membrane</location>
    </subcellularLocation>
</comment>
<dbReference type="Ensembl" id="ENSSSCT00035048864.1">
    <property type="protein sequence ID" value="ENSSSCP00035019543.1"/>
    <property type="gene ID" value="ENSSSCG00035036849.1"/>
</dbReference>
<evidence type="ECO:0000313" key="24">
    <source>
        <dbReference type="Proteomes" id="UP000694720"/>
    </source>
</evidence>
<evidence type="ECO:0000256" key="12">
    <source>
        <dbReference type="ARBA" id="ARBA00023140"/>
    </source>
</evidence>